<evidence type="ECO:0000256" key="1">
    <source>
        <dbReference type="ARBA" id="ARBA00000644"/>
    </source>
</evidence>
<dbReference type="NCBIfam" id="TIGR00502">
    <property type="entry name" value="nagB"/>
    <property type="match status" value="1"/>
</dbReference>
<reference evidence="6 7" key="1">
    <citation type="submission" date="2020-08" db="EMBL/GenBank/DDBJ databases">
        <title>Genomic Encyclopedia of Type Strains, Phase IV (KMG-IV): sequencing the most valuable type-strain genomes for metagenomic binning, comparative biology and taxonomic classification.</title>
        <authorList>
            <person name="Goeker M."/>
        </authorList>
    </citation>
    <scope>NUCLEOTIDE SEQUENCE [LARGE SCALE GENOMIC DNA]</scope>
    <source>
        <strain evidence="6 7">DSM 10633</strain>
    </source>
</reference>
<dbReference type="GO" id="GO:0006043">
    <property type="term" value="P:glucosamine catabolic process"/>
    <property type="evidence" value="ECO:0007669"/>
    <property type="project" value="TreeGrafter"/>
</dbReference>
<dbReference type="PANTHER" id="PTHR11280:SF5">
    <property type="entry name" value="GLUCOSAMINE-6-PHOSPHATE ISOMERASE"/>
    <property type="match status" value="1"/>
</dbReference>
<comment type="similarity">
    <text evidence="4">Belongs to the glucosamine/galactosamine-6-phosphate isomerase family. NagB subfamily.</text>
</comment>
<dbReference type="AlphaFoldDB" id="A0A840PWJ2"/>
<dbReference type="GO" id="GO:0042802">
    <property type="term" value="F:identical protein binding"/>
    <property type="evidence" value="ECO:0007669"/>
    <property type="project" value="TreeGrafter"/>
</dbReference>
<dbReference type="GO" id="GO:0006046">
    <property type="term" value="P:N-acetylglucosamine catabolic process"/>
    <property type="evidence" value="ECO:0007669"/>
    <property type="project" value="UniProtKB-UniRule"/>
</dbReference>
<dbReference type="Gene3D" id="3.40.50.1360">
    <property type="match status" value="1"/>
</dbReference>
<dbReference type="UniPathway" id="UPA00629">
    <property type="reaction ID" value="UER00684"/>
</dbReference>
<keyword evidence="2 4" id="KW-0378">Hydrolase</keyword>
<dbReference type="GO" id="GO:0019262">
    <property type="term" value="P:N-acetylneuraminate catabolic process"/>
    <property type="evidence" value="ECO:0007669"/>
    <property type="project" value="UniProtKB-UniRule"/>
</dbReference>
<feature type="active site" description="Proton acceptor; for ring-opening step" evidence="4">
    <location>
        <position position="141"/>
    </location>
</feature>
<evidence type="ECO:0000259" key="5">
    <source>
        <dbReference type="Pfam" id="PF01182"/>
    </source>
</evidence>
<comment type="function">
    <text evidence="4">Catalyzes the reversible isomerization-deamination of glucosamine 6-phosphate (GlcN6P) to form fructose 6-phosphate (Fru6P) and ammonium ion.</text>
</comment>
<proteinExistence type="inferred from homology"/>
<dbReference type="PROSITE" id="PS01161">
    <property type="entry name" value="GLC_GALNAC_ISOMERASE"/>
    <property type="match status" value="1"/>
</dbReference>
<dbReference type="EC" id="3.5.99.6" evidence="4"/>
<feature type="active site" description="For ring-opening step" evidence="4">
    <location>
        <position position="146"/>
    </location>
</feature>
<keyword evidence="3 4" id="KW-0119">Carbohydrate metabolism</keyword>
<gene>
    <name evidence="4" type="primary">nagB</name>
    <name evidence="6" type="ORF">HNR36_002056</name>
</gene>
<feature type="domain" description="Glucosamine/galactosamine-6-phosphate isomerase" evidence="5">
    <location>
        <begin position="15"/>
        <end position="229"/>
    </location>
</feature>
<dbReference type="HAMAP" id="MF_01241">
    <property type="entry name" value="GlcN6P_deamin"/>
    <property type="match status" value="1"/>
</dbReference>
<evidence type="ECO:0000256" key="3">
    <source>
        <dbReference type="ARBA" id="ARBA00023277"/>
    </source>
</evidence>
<dbReference type="EMBL" id="JACHGZ010000025">
    <property type="protein sequence ID" value="MBB5149664.1"/>
    <property type="molecule type" value="Genomic_DNA"/>
</dbReference>
<evidence type="ECO:0000256" key="2">
    <source>
        <dbReference type="ARBA" id="ARBA00022801"/>
    </source>
</evidence>
<dbReference type="Pfam" id="PF01182">
    <property type="entry name" value="Glucosamine_iso"/>
    <property type="match status" value="1"/>
</dbReference>
<dbReference type="InterPro" id="IPR004547">
    <property type="entry name" value="Glucosamine6P_isomerase"/>
</dbReference>
<evidence type="ECO:0000256" key="4">
    <source>
        <dbReference type="HAMAP-Rule" id="MF_01241"/>
    </source>
</evidence>
<feature type="active site" description="Proton acceptor; for enolization step" evidence="4">
    <location>
        <position position="70"/>
    </location>
</feature>
<evidence type="ECO:0000313" key="6">
    <source>
        <dbReference type="EMBL" id="MBB5149664.1"/>
    </source>
</evidence>
<comment type="catalytic activity">
    <reaction evidence="1 4">
        <text>alpha-D-glucosamine 6-phosphate + H2O = beta-D-fructose 6-phosphate + NH4(+)</text>
        <dbReference type="Rhea" id="RHEA:12172"/>
        <dbReference type="ChEBI" id="CHEBI:15377"/>
        <dbReference type="ChEBI" id="CHEBI:28938"/>
        <dbReference type="ChEBI" id="CHEBI:57634"/>
        <dbReference type="ChEBI" id="CHEBI:75989"/>
        <dbReference type="EC" id="3.5.99.6"/>
    </reaction>
</comment>
<dbReference type="InterPro" id="IPR018321">
    <property type="entry name" value="Glucosamine6P_isomerase_CS"/>
</dbReference>
<sequence length="240" mass="26885">MSSIKWIEAKDYEDLSKKACDIFVEQLQNKPNSVIGLATGSTPIGLYKELVQQYHSGNVSFKDVVSFNLDEYVGIDPNNEASYHYFMNHHLFKHVDIQKENVHIPEGHSSDLETACRTYEQQIKEAGGIDLQVLGIGVNGHIGFNEPGTPFDSLTHIVELTQSTIEANQKYFEKPEDMPRKAITMGIQSILNAKKIILLISGETKQEAYDRLRTGIITEDLPASALHQHPDVTVIYTGVK</sequence>
<dbReference type="GO" id="GO:0005975">
    <property type="term" value="P:carbohydrate metabolic process"/>
    <property type="evidence" value="ECO:0007669"/>
    <property type="project" value="InterPro"/>
</dbReference>
<comment type="pathway">
    <text evidence="4">Amino-sugar metabolism; N-acetylneuraminate degradation; D-fructose 6-phosphate from N-acetylneuraminate: step 5/5.</text>
</comment>
<protein>
    <recommendedName>
        <fullName evidence="4">Glucosamine-6-phosphate deaminase</fullName>
        <ecNumber evidence="4">3.5.99.6</ecNumber>
    </recommendedName>
    <alternativeName>
        <fullName evidence="4">GlcN6P deaminase</fullName>
        <shortName evidence="4">GNPDA</shortName>
    </alternativeName>
    <alternativeName>
        <fullName evidence="4">Glucosamine-6-phosphate isomerase</fullName>
    </alternativeName>
</protein>
<dbReference type="PANTHER" id="PTHR11280">
    <property type="entry name" value="GLUCOSAMINE-6-PHOSPHATE ISOMERASE"/>
    <property type="match status" value="1"/>
</dbReference>
<dbReference type="Proteomes" id="UP000557217">
    <property type="component" value="Unassembled WGS sequence"/>
</dbReference>
<comment type="caution">
    <text evidence="6">The sequence shown here is derived from an EMBL/GenBank/DDBJ whole genome shotgun (WGS) entry which is preliminary data.</text>
</comment>
<feature type="active site" description="For ring-opening step" evidence="4">
    <location>
        <position position="139"/>
    </location>
</feature>
<comment type="caution">
    <text evidence="4">Lacks conserved residue(s) required for the propagation of feature annotation.</text>
</comment>
<dbReference type="GO" id="GO:0004342">
    <property type="term" value="F:glucosamine-6-phosphate deaminase activity"/>
    <property type="evidence" value="ECO:0007669"/>
    <property type="project" value="UniProtKB-UniRule"/>
</dbReference>
<dbReference type="InterPro" id="IPR037171">
    <property type="entry name" value="NagB/RpiA_transferase-like"/>
</dbReference>
<evidence type="ECO:0000313" key="7">
    <source>
        <dbReference type="Proteomes" id="UP000557217"/>
    </source>
</evidence>
<dbReference type="GO" id="GO:0005737">
    <property type="term" value="C:cytoplasm"/>
    <property type="evidence" value="ECO:0007669"/>
    <property type="project" value="TreeGrafter"/>
</dbReference>
<organism evidence="6 7">
    <name type="scientific">Ureibacillus thermosphaericus</name>
    <dbReference type="NCBI Taxonomy" id="51173"/>
    <lineage>
        <taxon>Bacteria</taxon>
        <taxon>Bacillati</taxon>
        <taxon>Bacillota</taxon>
        <taxon>Bacilli</taxon>
        <taxon>Bacillales</taxon>
        <taxon>Caryophanaceae</taxon>
        <taxon>Ureibacillus</taxon>
    </lineage>
</organism>
<dbReference type="FunFam" id="3.40.50.1360:FF:000003">
    <property type="entry name" value="Glucosamine-6-phosphate deaminase"/>
    <property type="match status" value="1"/>
</dbReference>
<accession>A0A840PWJ2</accession>
<keyword evidence="7" id="KW-1185">Reference proteome</keyword>
<dbReference type="CDD" id="cd01399">
    <property type="entry name" value="GlcN6P_deaminase"/>
    <property type="match status" value="1"/>
</dbReference>
<name>A0A840PWJ2_URETH</name>
<dbReference type="SUPFAM" id="SSF100950">
    <property type="entry name" value="NagB/RpiA/CoA transferase-like"/>
    <property type="match status" value="1"/>
</dbReference>
<dbReference type="InterPro" id="IPR006148">
    <property type="entry name" value="Glc/Gal-6P_isomerase"/>
</dbReference>